<name>A0A0D8XHZ2_DICVI</name>
<dbReference type="PANTHER" id="PTHR22718">
    <property type="entry name" value="SERPENTINE RECEPTOR, CLASS X"/>
    <property type="match status" value="1"/>
</dbReference>
<feature type="transmembrane region" description="Helical" evidence="1">
    <location>
        <begin position="103"/>
        <end position="122"/>
    </location>
</feature>
<dbReference type="InterPro" id="IPR019430">
    <property type="entry name" value="7TM_GPCR_serpentine_rcpt_Srx"/>
</dbReference>
<evidence type="ECO:0000313" key="4">
    <source>
        <dbReference type="Proteomes" id="UP000053766"/>
    </source>
</evidence>
<feature type="transmembrane region" description="Helical" evidence="1">
    <location>
        <begin position="6"/>
        <end position="31"/>
    </location>
</feature>
<evidence type="ECO:0000313" key="3">
    <source>
        <dbReference type="EMBL" id="KJH44265.1"/>
    </source>
</evidence>
<dbReference type="OrthoDB" id="5868068at2759"/>
<reference evidence="4" key="2">
    <citation type="journal article" date="2016" name="Sci. Rep.">
        <title>Dictyocaulus viviparus genome, variome and transcriptome elucidate lungworm biology and support future intervention.</title>
        <authorList>
            <person name="McNulty S.N."/>
            <person name="Strube C."/>
            <person name="Rosa B.A."/>
            <person name="Martin J.C."/>
            <person name="Tyagi R."/>
            <person name="Choi Y.J."/>
            <person name="Wang Q."/>
            <person name="Hallsworth Pepin K."/>
            <person name="Zhang X."/>
            <person name="Ozersky P."/>
            <person name="Wilson R.K."/>
            <person name="Sternberg P.W."/>
            <person name="Gasser R.B."/>
            <person name="Mitreva M."/>
        </authorList>
    </citation>
    <scope>NUCLEOTIDE SEQUENCE [LARGE SCALE GENOMIC DNA]</scope>
    <source>
        <strain evidence="4">HannoverDv2000</strain>
    </source>
</reference>
<dbReference type="PANTHER" id="PTHR22718:SF25">
    <property type="entry name" value="G-PROTEIN COUPLED RECEPTORS FAMILY 1 PROFILE DOMAIN-CONTAINING PROTEIN"/>
    <property type="match status" value="1"/>
</dbReference>
<dbReference type="Gene3D" id="1.20.1070.10">
    <property type="entry name" value="Rhodopsin 7-helix transmembrane proteins"/>
    <property type="match status" value="1"/>
</dbReference>
<dbReference type="Proteomes" id="UP000053766">
    <property type="component" value="Unassembled WGS sequence"/>
</dbReference>
<keyword evidence="1" id="KW-0472">Membrane</keyword>
<keyword evidence="4" id="KW-1185">Reference proteome</keyword>
<feature type="transmembrane region" description="Helical" evidence="1">
    <location>
        <begin position="52"/>
        <end position="69"/>
    </location>
</feature>
<dbReference type="AlphaFoldDB" id="A0A0D8XHZ2"/>
<evidence type="ECO:0000259" key="2">
    <source>
        <dbReference type="Pfam" id="PF10328"/>
    </source>
</evidence>
<evidence type="ECO:0000256" key="1">
    <source>
        <dbReference type="SAM" id="Phobius"/>
    </source>
</evidence>
<dbReference type="Pfam" id="PF10328">
    <property type="entry name" value="7TM_GPCR_Srx"/>
    <property type="match status" value="1"/>
</dbReference>
<dbReference type="EMBL" id="KN716487">
    <property type="protein sequence ID" value="KJH44265.1"/>
    <property type="molecule type" value="Genomic_DNA"/>
</dbReference>
<dbReference type="SUPFAM" id="SSF81321">
    <property type="entry name" value="Family A G protein-coupled receptor-like"/>
    <property type="match status" value="1"/>
</dbReference>
<proteinExistence type="predicted"/>
<accession>A0A0D8XHZ2</accession>
<feature type="transmembrane region" description="Helical" evidence="1">
    <location>
        <begin position="143"/>
        <end position="163"/>
    </location>
</feature>
<sequence>MGDSFVLYYGPLIFESVAYTGMLLLTFLITVNRLTIFVFPRYNGRLFSVRNTIIMSGIIWAYILTIIAVNEISGCRKLFSKEEFYFWYDCAGQLNGGHHYNDFLIYQEYVIATLMGIIYLIVYAKIRISQRNSANVSKNEKAFLIQTIPLSILFATEIVAFKFTPTLEITGQYRFFVSAFDNLIMLSLYVASPILLLIFNRDVRKNVSEIISSHKR</sequence>
<keyword evidence="1" id="KW-1133">Transmembrane helix</keyword>
<organism evidence="3 4">
    <name type="scientific">Dictyocaulus viviparus</name>
    <name type="common">Bovine lungworm</name>
    <dbReference type="NCBI Taxonomy" id="29172"/>
    <lineage>
        <taxon>Eukaryota</taxon>
        <taxon>Metazoa</taxon>
        <taxon>Ecdysozoa</taxon>
        <taxon>Nematoda</taxon>
        <taxon>Chromadorea</taxon>
        <taxon>Rhabditida</taxon>
        <taxon>Rhabditina</taxon>
        <taxon>Rhabditomorpha</taxon>
        <taxon>Strongyloidea</taxon>
        <taxon>Metastrongylidae</taxon>
        <taxon>Dictyocaulus</taxon>
    </lineage>
</organism>
<feature type="domain" description="7TM GPCR serpentine receptor class x (Srx)" evidence="2">
    <location>
        <begin position="14"/>
        <end position="192"/>
    </location>
</feature>
<protein>
    <recommendedName>
        <fullName evidence="2">7TM GPCR serpentine receptor class x (Srx) domain-containing protein</fullName>
    </recommendedName>
</protein>
<gene>
    <name evidence="3" type="ORF">DICVIV_09710</name>
</gene>
<keyword evidence="1" id="KW-0812">Transmembrane</keyword>
<reference evidence="3 4" key="1">
    <citation type="submission" date="2013-11" db="EMBL/GenBank/DDBJ databases">
        <title>Draft genome of the bovine lungworm Dictyocaulus viviparus.</title>
        <authorList>
            <person name="Mitreva M."/>
        </authorList>
    </citation>
    <scope>NUCLEOTIDE SEQUENCE [LARGE SCALE GENOMIC DNA]</scope>
    <source>
        <strain evidence="3 4">HannoverDv2000</strain>
    </source>
</reference>
<feature type="transmembrane region" description="Helical" evidence="1">
    <location>
        <begin position="175"/>
        <end position="199"/>
    </location>
</feature>